<reference evidence="1 2" key="1">
    <citation type="submission" date="2018-04" db="EMBL/GenBank/DDBJ databases">
        <title>Chitinophaga fuyangensis sp. nov., isolated from soil in a chemical factory.</title>
        <authorList>
            <person name="Chen K."/>
        </authorList>
    </citation>
    <scope>NUCLEOTIDE SEQUENCE [LARGE SCALE GENOMIC DNA]</scope>
    <source>
        <strain evidence="1 2">LY-1</strain>
    </source>
</reference>
<evidence type="ECO:0000313" key="2">
    <source>
        <dbReference type="Proteomes" id="UP000244450"/>
    </source>
</evidence>
<accession>A0A2T7BNR3</accession>
<organism evidence="1 2">
    <name type="scientific">Chitinophaga parva</name>
    <dbReference type="NCBI Taxonomy" id="2169414"/>
    <lineage>
        <taxon>Bacteria</taxon>
        <taxon>Pseudomonadati</taxon>
        <taxon>Bacteroidota</taxon>
        <taxon>Chitinophagia</taxon>
        <taxon>Chitinophagales</taxon>
        <taxon>Chitinophagaceae</taxon>
        <taxon>Chitinophaga</taxon>
    </lineage>
</organism>
<sequence length="284" mass="32590">MKYTLVGGLIIYLLMIIVLPPEGRADVYHKAYHKAWPMKTAKTFREFIDSITYTPGVHFVKRNWQREKYDTLSVNGQYVISKSNGLVNQYFQPGNGAKDVMGEAHCFSFLGIGKRVFFKDTLMCWQRFEYNDQSCFSYNNARFVVGIGRPDVDHCIGSLCRINTYPVISILGSDTSFQYFIYTDDILGLKYGDINHDEHLDFLDIKQGLTLNELNLIRKKGSKYKNFVCDNSTCYKISVRTFKKGRYETMKDGSGKALFLVIKLDSPLNADSTFQILLSNWPGI</sequence>
<dbReference type="Proteomes" id="UP000244450">
    <property type="component" value="Unassembled WGS sequence"/>
</dbReference>
<dbReference type="OrthoDB" id="672345at2"/>
<gene>
    <name evidence="1" type="ORF">DCC81_07305</name>
</gene>
<dbReference type="RefSeq" id="WP_133177587.1">
    <property type="nucleotide sequence ID" value="NZ_QCYK01000001.1"/>
</dbReference>
<name>A0A2T7BNR3_9BACT</name>
<comment type="caution">
    <text evidence="1">The sequence shown here is derived from an EMBL/GenBank/DDBJ whole genome shotgun (WGS) entry which is preliminary data.</text>
</comment>
<proteinExistence type="predicted"/>
<protein>
    <submittedName>
        <fullName evidence="1">Uncharacterized protein</fullName>
    </submittedName>
</protein>
<evidence type="ECO:0000313" key="1">
    <source>
        <dbReference type="EMBL" id="PUZ29261.1"/>
    </source>
</evidence>
<dbReference type="EMBL" id="QCYK01000001">
    <property type="protein sequence ID" value="PUZ29261.1"/>
    <property type="molecule type" value="Genomic_DNA"/>
</dbReference>
<keyword evidence="2" id="KW-1185">Reference proteome</keyword>
<dbReference type="AlphaFoldDB" id="A0A2T7BNR3"/>